<keyword evidence="3 8" id="KW-0813">Transport</keyword>
<comment type="function">
    <text evidence="8">Uptake of L-lactate across the membrane. Can also transport D-lactate and glycolate.</text>
</comment>
<feature type="transmembrane region" description="Helical" evidence="8">
    <location>
        <begin position="505"/>
        <end position="524"/>
    </location>
</feature>
<feature type="transmembrane region" description="Helical" evidence="8">
    <location>
        <begin position="420"/>
        <end position="447"/>
    </location>
</feature>
<dbReference type="InterPro" id="IPR003804">
    <property type="entry name" value="Lactate_perm"/>
</dbReference>
<feature type="transmembrane region" description="Helical" evidence="8">
    <location>
        <begin position="168"/>
        <end position="188"/>
    </location>
</feature>
<feature type="transmembrane region" description="Helical" evidence="8">
    <location>
        <begin position="229"/>
        <end position="251"/>
    </location>
</feature>
<keyword evidence="4 8" id="KW-1003">Cell membrane</keyword>
<feature type="transmembrane region" description="Helical" evidence="8">
    <location>
        <begin position="139"/>
        <end position="161"/>
    </location>
</feature>
<comment type="caution">
    <text evidence="9">The sequence shown here is derived from an EMBL/GenBank/DDBJ whole genome shotgun (WGS) entry which is preliminary data.</text>
</comment>
<dbReference type="GO" id="GO:0015129">
    <property type="term" value="F:lactate transmembrane transporter activity"/>
    <property type="evidence" value="ECO:0007669"/>
    <property type="project" value="UniProtKB-UniRule"/>
</dbReference>
<evidence type="ECO:0000256" key="2">
    <source>
        <dbReference type="ARBA" id="ARBA00010100"/>
    </source>
</evidence>
<dbReference type="PANTHER" id="PTHR30003:SF0">
    <property type="entry name" value="GLYCOLATE PERMEASE GLCA-RELATED"/>
    <property type="match status" value="1"/>
</dbReference>
<evidence type="ECO:0000313" key="9">
    <source>
        <dbReference type="EMBL" id="RZS59429.1"/>
    </source>
</evidence>
<evidence type="ECO:0000256" key="6">
    <source>
        <dbReference type="ARBA" id="ARBA00022989"/>
    </source>
</evidence>
<dbReference type="EMBL" id="SGWW01000001">
    <property type="protein sequence ID" value="RZS59429.1"/>
    <property type="molecule type" value="Genomic_DNA"/>
</dbReference>
<keyword evidence="7 8" id="KW-0472">Membrane</keyword>
<evidence type="ECO:0000256" key="5">
    <source>
        <dbReference type="ARBA" id="ARBA00022692"/>
    </source>
</evidence>
<feature type="transmembrane region" description="Helical" evidence="8">
    <location>
        <begin position="296"/>
        <end position="318"/>
    </location>
</feature>
<feature type="transmembrane region" description="Helical" evidence="8">
    <location>
        <begin position="349"/>
        <end position="366"/>
    </location>
</feature>
<feature type="transmembrane region" description="Helical" evidence="8">
    <location>
        <begin position="257"/>
        <end position="275"/>
    </location>
</feature>
<feature type="transmembrane region" description="Helical" evidence="8">
    <location>
        <begin position="200"/>
        <end position="222"/>
    </location>
</feature>
<dbReference type="GO" id="GO:0015295">
    <property type="term" value="F:solute:proton symporter activity"/>
    <property type="evidence" value="ECO:0007669"/>
    <property type="project" value="TreeGrafter"/>
</dbReference>
<keyword evidence="10" id="KW-1185">Reference proteome</keyword>
<keyword evidence="6 8" id="KW-1133">Transmembrane helix</keyword>
<comment type="subcellular location">
    <subcellularLocation>
        <location evidence="1 8">Cell membrane</location>
        <topology evidence="1 8">Multi-pass membrane protein</topology>
    </subcellularLocation>
</comment>
<evidence type="ECO:0000256" key="7">
    <source>
        <dbReference type="ARBA" id="ARBA00023136"/>
    </source>
</evidence>
<evidence type="ECO:0000313" key="10">
    <source>
        <dbReference type="Proteomes" id="UP000293519"/>
    </source>
</evidence>
<keyword evidence="5 8" id="KW-0812">Transmembrane</keyword>
<evidence type="ECO:0000256" key="4">
    <source>
        <dbReference type="ARBA" id="ARBA00022475"/>
    </source>
</evidence>
<dbReference type="Proteomes" id="UP000293519">
    <property type="component" value="Unassembled WGS sequence"/>
</dbReference>
<gene>
    <name evidence="9" type="ORF">EV141_0655</name>
</gene>
<evidence type="ECO:0000256" key="3">
    <source>
        <dbReference type="ARBA" id="ARBA00022448"/>
    </source>
</evidence>
<dbReference type="PANTHER" id="PTHR30003">
    <property type="entry name" value="L-LACTATE PERMEASE"/>
    <property type="match status" value="1"/>
</dbReference>
<organism evidence="9 10">
    <name type="scientific">Microcella putealis</name>
    <dbReference type="NCBI Taxonomy" id="337005"/>
    <lineage>
        <taxon>Bacteria</taxon>
        <taxon>Bacillati</taxon>
        <taxon>Actinomycetota</taxon>
        <taxon>Actinomycetes</taxon>
        <taxon>Micrococcales</taxon>
        <taxon>Microbacteriaceae</taxon>
        <taxon>Microcella</taxon>
    </lineage>
</organism>
<dbReference type="Pfam" id="PF02652">
    <property type="entry name" value="Lactate_perm"/>
    <property type="match status" value="1"/>
</dbReference>
<comment type="similarity">
    <text evidence="2 8">Belongs to the lactate permease family.</text>
</comment>
<feature type="transmembrane region" description="Helical" evidence="8">
    <location>
        <begin position="63"/>
        <end position="93"/>
    </location>
</feature>
<sequence>MLALLAALPVLAVLVLMTVAGWSAARAGLVTAAATLVLAVVAFGFGGDSAGVNGGEDAAPGLAWSLTGVIAEAGFIALTIVGIIGPALGIHVLQRATGAAARLRLALAVLHPDPRLGALLVAWFFALFLEGAAGFGTPIALAAPFLVAAGMTPVAAVAAALVGHAAGVSFGAVGTPILAQATIASTSLEGVSGAVLARGVLPYHLALGWILLMVMLVIIGGAYGNRRGLIGWGLLAWVSFFVPYSLIAWFVGPELPALGGALIGAIVFSLVLAWRRERAEVTAGAHHPHPDMEETVLAELSVLRAAAPYLVLVAIVLVTRLVPPIQDALRSVTLEWQLPGGFAGSVQPLYHPTMLLTVAFVVGALLQRASWRRIRIAVVTATLQLGPVFLALIGMITIARTMSASGMTQTLAEAASATGAAWPLFTVAVGVFGAFITGSATASNLLFTDLQVSTAQAIGAPPLPLLGAQGYGAALGNLIAPGNIIAAVATVGLAGREGLILRRTLPWVLVCTVLGGVLALVLSAG</sequence>
<protein>
    <recommendedName>
        <fullName evidence="8">L-lactate permease</fullName>
    </recommendedName>
</protein>
<dbReference type="RefSeq" id="WP_130484514.1">
    <property type="nucleotide sequence ID" value="NZ_SGWW01000001.1"/>
</dbReference>
<accession>A0A4Q7M017</accession>
<evidence type="ECO:0000256" key="8">
    <source>
        <dbReference type="RuleBase" id="RU365092"/>
    </source>
</evidence>
<dbReference type="AlphaFoldDB" id="A0A4Q7M017"/>
<proteinExistence type="inferred from homology"/>
<feature type="transmembrane region" description="Helical" evidence="8">
    <location>
        <begin position="378"/>
        <end position="400"/>
    </location>
</feature>
<reference evidence="9 10" key="1">
    <citation type="journal article" date="2015" name="Stand. Genomic Sci.">
        <title>Genomic Encyclopedia of Bacterial and Archaeal Type Strains, Phase III: the genomes of soil and plant-associated and newly described type strains.</title>
        <authorList>
            <person name="Whitman W.B."/>
            <person name="Woyke T."/>
            <person name="Klenk H.P."/>
            <person name="Zhou Y."/>
            <person name="Lilburn T.G."/>
            <person name="Beck B.J."/>
            <person name="De Vos P."/>
            <person name="Vandamme P."/>
            <person name="Eisen J.A."/>
            <person name="Garrity G."/>
            <person name="Hugenholtz P."/>
            <person name="Kyrpides N.C."/>
        </authorList>
    </citation>
    <scope>NUCLEOTIDE SEQUENCE [LARGE SCALE GENOMIC DNA]</scope>
    <source>
        <strain evidence="9 10">CV2</strain>
    </source>
</reference>
<name>A0A4Q7M017_9MICO</name>
<dbReference type="GO" id="GO:0005886">
    <property type="term" value="C:plasma membrane"/>
    <property type="evidence" value="ECO:0007669"/>
    <property type="project" value="UniProtKB-SubCell"/>
</dbReference>
<dbReference type="OrthoDB" id="9761056at2"/>
<evidence type="ECO:0000256" key="1">
    <source>
        <dbReference type="ARBA" id="ARBA00004651"/>
    </source>
</evidence>
<feature type="transmembrane region" description="Helical" evidence="8">
    <location>
        <begin position="114"/>
        <end position="133"/>
    </location>
</feature>